<dbReference type="EMBL" id="BMKA01000005">
    <property type="protein sequence ID" value="GGA27893.1"/>
    <property type="molecule type" value="Genomic_DNA"/>
</dbReference>
<reference evidence="3" key="1">
    <citation type="journal article" date="2014" name="Int. J. Syst. Evol. Microbiol.">
        <title>Complete genome sequence of Corynebacterium casei LMG S-19264T (=DSM 44701T), isolated from a smear-ripened cheese.</title>
        <authorList>
            <consortium name="US DOE Joint Genome Institute (JGI-PGF)"/>
            <person name="Walter F."/>
            <person name="Albersmeier A."/>
            <person name="Kalinowski J."/>
            <person name="Ruckert C."/>
        </authorList>
    </citation>
    <scope>NUCLEOTIDE SEQUENCE</scope>
    <source>
        <strain evidence="3">CGMCC 1.15880</strain>
    </source>
</reference>
<dbReference type="Gene3D" id="3.40.50.1820">
    <property type="entry name" value="alpha/beta hydrolase"/>
    <property type="match status" value="1"/>
</dbReference>
<organism evidence="3 4">
    <name type="scientific">Neptunicoccus cionae</name>
    <dbReference type="NCBI Taxonomy" id="2035344"/>
    <lineage>
        <taxon>Bacteria</taxon>
        <taxon>Pseudomonadati</taxon>
        <taxon>Pseudomonadota</taxon>
        <taxon>Alphaproteobacteria</taxon>
        <taxon>Rhodobacterales</taxon>
        <taxon>Paracoccaceae</taxon>
        <taxon>Neptunicoccus</taxon>
    </lineage>
</organism>
<gene>
    <name evidence="3" type="ORF">GCM10011498_31180</name>
</gene>
<comment type="caution">
    <text evidence="3">The sequence shown here is derived from an EMBL/GenBank/DDBJ whole genome shotgun (WGS) entry which is preliminary data.</text>
</comment>
<dbReference type="Proteomes" id="UP000628017">
    <property type="component" value="Unassembled WGS sequence"/>
</dbReference>
<dbReference type="SUPFAM" id="SSF53474">
    <property type="entry name" value="alpha/beta-Hydrolases"/>
    <property type="match status" value="1"/>
</dbReference>
<dbReference type="InterPro" id="IPR000639">
    <property type="entry name" value="Epox_hydrolase-like"/>
</dbReference>
<dbReference type="PANTHER" id="PTHR43329">
    <property type="entry name" value="EPOXIDE HYDROLASE"/>
    <property type="match status" value="1"/>
</dbReference>
<dbReference type="RefSeq" id="WP_229678589.1">
    <property type="nucleotide sequence ID" value="NZ_BMKA01000005.1"/>
</dbReference>
<evidence type="ECO:0000256" key="1">
    <source>
        <dbReference type="ARBA" id="ARBA00022801"/>
    </source>
</evidence>
<dbReference type="AlphaFoldDB" id="A0A916R311"/>
<sequence>MQNIQFDLNGKPFHALTAGTPGKPLLLFLHGFPEYCGAWADVIPEFAEGYYCVAPDQRGYGGSWRAGDVSDYAAKHLAADVLAMIERFGKGRCAALIGHDWGASVAYACAMRAPDGMIERLIIANGVHPAPFQKELAAGGDQSAASQYIEWLRAPGSETALAENDFERMFALFSDKMDMSWLTDDLRAEYHRAWRDEAGVRAMINWYRATPLLVAEPGKPIAPEKLPEWKPSDLRITMPHLLLWGMNDTALRPETRDGLAQYCDDLTVVEHDTADHWILHQQPDWVADQINIFLHRTS</sequence>
<dbReference type="InterPro" id="IPR029058">
    <property type="entry name" value="AB_hydrolase_fold"/>
</dbReference>
<name>A0A916R311_9RHOB</name>
<accession>A0A916R311</accession>
<dbReference type="PRINTS" id="PR00412">
    <property type="entry name" value="EPOXHYDRLASE"/>
</dbReference>
<dbReference type="InterPro" id="IPR000073">
    <property type="entry name" value="AB_hydrolase_1"/>
</dbReference>
<protein>
    <submittedName>
        <fullName evidence="3">Alpha/beta hydrolase</fullName>
    </submittedName>
</protein>
<reference evidence="3" key="2">
    <citation type="submission" date="2020-09" db="EMBL/GenBank/DDBJ databases">
        <authorList>
            <person name="Sun Q."/>
            <person name="Zhou Y."/>
        </authorList>
    </citation>
    <scope>NUCLEOTIDE SEQUENCE</scope>
    <source>
        <strain evidence="3">CGMCC 1.15880</strain>
    </source>
</reference>
<evidence type="ECO:0000259" key="2">
    <source>
        <dbReference type="Pfam" id="PF00561"/>
    </source>
</evidence>
<evidence type="ECO:0000313" key="4">
    <source>
        <dbReference type="Proteomes" id="UP000628017"/>
    </source>
</evidence>
<evidence type="ECO:0000313" key="3">
    <source>
        <dbReference type="EMBL" id="GGA27893.1"/>
    </source>
</evidence>
<proteinExistence type="predicted"/>
<dbReference type="GO" id="GO:0016787">
    <property type="term" value="F:hydrolase activity"/>
    <property type="evidence" value="ECO:0007669"/>
    <property type="project" value="UniProtKB-KW"/>
</dbReference>
<keyword evidence="1 3" id="KW-0378">Hydrolase</keyword>
<dbReference type="Pfam" id="PF00561">
    <property type="entry name" value="Abhydrolase_1"/>
    <property type="match status" value="1"/>
</dbReference>
<keyword evidence="4" id="KW-1185">Reference proteome</keyword>
<feature type="domain" description="AB hydrolase-1" evidence="2">
    <location>
        <begin position="24"/>
        <end position="281"/>
    </location>
</feature>